<gene>
    <name evidence="1" type="ORF">COCCADRAFT_107905</name>
</gene>
<keyword evidence="2" id="KW-1185">Reference proteome</keyword>
<organism evidence="1 2">
    <name type="scientific">Cochliobolus carbonum (strain 26-R-13)</name>
    <name type="common">Maize leaf spot fungus</name>
    <name type="synonym">Bipolaris zeicola</name>
    <dbReference type="NCBI Taxonomy" id="930089"/>
    <lineage>
        <taxon>Eukaryota</taxon>
        <taxon>Fungi</taxon>
        <taxon>Dikarya</taxon>
        <taxon>Ascomycota</taxon>
        <taxon>Pezizomycotina</taxon>
        <taxon>Dothideomycetes</taxon>
        <taxon>Pleosporomycetidae</taxon>
        <taxon>Pleosporales</taxon>
        <taxon>Pleosporineae</taxon>
        <taxon>Pleosporaceae</taxon>
        <taxon>Bipolaris</taxon>
    </lineage>
</organism>
<proteinExistence type="predicted"/>
<dbReference type="HOGENOM" id="CLU_2885447_0_0_1"/>
<sequence>MWCYGVVAHCEHPKWHTSCIFKIHILPIQREANVMAYEMRVTRNHFHINSTLVISFQYWLVLS</sequence>
<dbReference type="EMBL" id="KI964778">
    <property type="protein sequence ID" value="EUC28931.1"/>
    <property type="molecule type" value="Genomic_DNA"/>
</dbReference>
<dbReference type="AlphaFoldDB" id="W6YCN5"/>
<reference evidence="1 2" key="1">
    <citation type="journal article" date="2013" name="PLoS Genet.">
        <title>Comparative genome structure, secondary metabolite, and effector coding capacity across Cochliobolus pathogens.</title>
        <authorList>
            <person name="Condon B.J."/>
            <person name="Leng Y."/>
            <person name="Wu D."/>
            <person name="Bushley K.E."/>
            <person name="Ohm R.A."/>
            <person name="Otillar R."/>
            <person name="Martin J."/>
            <person name="Schackwitz W."/>
            <person name="Grimwood J."/>
            <person name="MohdZainudin N."/>
            <person name="Xue C."/>
            <person name="Wang R."/>
            <person name="Manning V.A."/>
            <person name="Dhillon B."/>
            <person name="Tu Z.J."/>
            <person name="Steffenson B.J."/>
            <person name="Salamov A."/>
            <person name="Sun H."/>
            <person name="Lowry S."/>
            <person name="LaButti K."/>
            <person name="Han J."/>
            <person name="Copeland A."/>
            <person name="Lindquist E."/>
            <person name="Barry K."/>
            <person name="Schmutz J."/>
            <person name="Baker S.E."/>
            <person name="Ciuffetti L.M."/>
            <person name="Grigoriev I.V."/>
            <person name="Zhong S."/>
            <person name="Turgeon B.G."/>
        </authorList>
    </citation>
    <scope>NUCLEOTIDE SEQUENCE [LARGE SCALE GENOMIC DNA]</scope>
    <source>
        <strain evidence="1 2">26-R-13</strain>
    </source>
</reference>
<name>W6YCN5_COCC2</name>
<dbReference type="RefSeq" id="XP_007716778.1">
    <property type="nucleotide sequence ID" value="XM_007718588.1"/>
</dbReference>
<accession>W6YCN5</accession>
<evidence type="ECO:0000313" key="1">
    <source>
        <dbReference type="EMBL" id="EUC28931.1"/>
    </source>
</evidence>
<dbReference type="KEGG" id="bze:COCCADRAFT_107905"/>
<dbReference type="GeneID" id="19143646"/>
<dbReference type="Proteomes" id="UP000053841">
    <property type="component" value="Unassembled WGS sequence"/>
</dbReference>
<protein>
    <submittedName>
        <fullName evidence="1">Uncharacterized protein</fullName>
    </submittedName>
</protein>
<evidence type="ECO:0000313" key="2">
    <source>
        <dbReference type="Proteomes" id="UP000053841"/>
    </source>
</evidence>